<name>A0A382EUU3_9ZZZZ</name>
<dbReference type="EMBL" id="UINC01046432">
    <property type="protein sequence ID" value="SVB54448.1"/>
    <property type="molecule type" value="Genomic_DNA"/>
</dbReference>
<gene>
    <name evidence="1" type="ORF">METZ01_LOCUS207302</name>
</gene>
<accession>A0A382EUU3</accession>
<sequence length="95" mass="10970">MVETIESQLTQQQREELSELQETHQVIRARIRNILKTVQLTNLPDFADEGGPDILFDEMAPAEALDFNLHHHRLENPTCVCDSCTDFYESNAREI</sequence>
<organism evidence="1">
    <name type="scientific">marine metagenome</name>
    <dbReference type="NCBI Taxonomy" id="408172"/>
    <lineage>
        <taxon>unclassified sequences</taxon>
        <taxon>metagenomes</taxon>
        <taxon>ecological metagenomes</taxon>
    </lineage>
</organism>
<dbReference type="AlphaFoldDB" id="A0A382EUU3"/>
<evidence type="ECO:0000313" key="1">
    <source>
        <dbReference type="EMBL" id="SVB54448.1"/>
    </source>
</evidence>
<proteinExistence type="predicted"/>
<protein>
    <submittedName>
        <fullName evidence="1">Uncharacterized protein</fullName>
    </submittedName>
</protein>
<reference evidence="1" key="1">
    <citation type="submission" date="2018-05" db="EMBL/GenBank/DDBJ databases">
        <authorList>
            <person name="Lanie J.A."/>
            <person name="Ng W.-L."/>
            <person name="Kazmierczak K.M."/>
            <person name="Andrzejewski T.M."/>
            <person name="Davidsen T.M."/>
            <person name="Wayne K.J."/>
            <person name="Tettelin H."/>
            <person name="Glass J.I."/>
            <person name="Rusch D."/>
            <person name="Podicherti R."/>
            <person name="Tsui H.-C.T."/>
            <person name="Winkler M.E."/>
        </authorList>
    </citation>
    <scope>NUCLEOTIDE SEQUENCE</scope>
</reference>